<evidence type="ECO:0000313" key="1">
    <source>
        <dbReference type="EMBL" id="KAK2149025.1"/>
    </source>
</evidence>
<accession>A0AAD9JAS1</accession>
<gene>
    <name evidence="1" type="ORF">LSH36_471g04027</name>
</gene>
<dbReference type="EMBL" id="JAODUP010000471">
    <property type="protein sequence ID" value="KAK2149025.1"/>
    <property type="molecule type" value="Genomic_DNA"/>
</dbReference>
<reference evidence="1" key="1">
    <citation type="journal article" date="2023" name="Mol. Biol. Evol.">
        <title>Third-Generation Sequencing Reveals the Adaptive Role of the Epigenome in Three Deep-Sea Polychaetes.</title>
        <authorList>
            <person name="Perez M."/>
            <person name="Aroh O."/>
            <person name="Sun Y."/>
            <person name="Lan Y."/>
            <person name="Juniper S.K."/>
            <person name="Young C.R."/>
            <person name="Angers B."/>
            <person name="Qian P.Y."/>
        </authorList>
    </citation>
    <scope>NUCLEOTIDE SEQUENCE</scope>
    <source>
        <strain evidence="1">P08H-3</strain>
    </source>
</reference>
<comment type="caution">
    <text evidence="1">The sequence shown here is derived from an EMBL/GenBank/DDBJ whole genome shotgun (WGS) entry which is preliminary data.</text>
</comment>
<dbReference type="Proteomes" id="UP001208570">
    <property type="component" value="Unassembled WGS sequence"/>
</dbReference>
<evidence type="ECO:0000313" key="2">
    <source>
        <dbReference type="Proteomes" id="UP001208570"/>
    </source>
</evidence>
<organism evidence="1 2">
    <name type="scientific">Paralvinella palmiformis</name>
    <dbReference type="NCBI Taxonomy" id="53620"/>
    <lineage>
        <taxon>Eukaryota</taxon>
        <taxon>Metazoa</taxon>
        <taxon>Spiralia</taxon>
        <taxon>Lophotrochozoa</taxon>
        <taxon>Annelida</taxon>
        <taxon>Polychaeta</taxon>
        <taxon>Sedentaria</taxon>
        <taxon>Canalipalpata</taxon>
        <taxon>Terebellida</taxon>
        <taxon>Terebelliformia</taxon>
        <taxon>Alvinellidae</taxon>
        <taxon>Paralvinella</taxon>
    </lineage>
</organism>
<name>A0AAD9JAS1_9ANNE</name>
<keyword evidence="2" id="KW-1185">Reference proteome</keyword>
<sequence>MVISFVKALLMDTECQMMTSSTEVLSSGSLHDIGDVIHTPVRRNKQRNVNSPGVLSKDISEDVQDEINQMLDNIPQIDKVFKIINKIGSGK</sequence>
<proteinExistence type="predicted"/>
<dbReference type="AlphaFoldDB" id="A0AAD9JAS1"/>
<protein>
    <submittedName>
        <fullName evidence="1">Uncharacterized protein</fullName>
    </submittedName>
</protein>